<name>A0A0R2KTK9_9LACO</name>
<reference evidence="2 3" key="1">
    <citation type="journal article" date="2015" name="Genome Announc.">
        <title>Expanding the biotechnology potential of lactobacilli through comparative genomics of 213 strains and associated genera.</title>
        <authorList>
            <person name="Sun Z."/>
            <person name="Harris H.M."/>
            <person name="McCann A."/>
            <person name="Guo C."/>
            <person name="Argimon S."/>
            <person name="Zhang W."/>
            <person name="Yang X."/>
            <person name="Jeffery I.B."/>
            <person name="Cooney J.C."/>
            <person name="Kagawa T.F."/>
            <person name="Liu W."/>
            <person name="Song Y."/>
            <person name="Salvetti E."/>
            <person name="Wrobel A."/>
            <person name="Rasinkangas P."/>
            <person name="Parkhill J."/>
            <person name="Rea M.C."/>
            <person name="O'Sullivan O."/>
            <person name="Ritari J."/>
            <person name="Douillard F.P."/>
            <person name="Paul Ross R."/>
            <person name="Yang R."/>
            <person name="Briner A.E."/>
            <person name="Felis G.E."/>
            <person name="de Vos W.M."/>
            <person name="Barrangou R."/>
            <person name="Klaenhammer T.R."/>
            <person name="Caufield P.W."/>
            <person name="Cui Y."/>
            <person name="Zhang H."/>
            <person name="O'Toole P.W."/>
        </authorList>
    </citation>
    <scope>NUCLEOTIDE SEQUENCE [LARGE SCALE GENOMIC DNA]</scope>
    <source>
        <strain evidence="2 3">DSM 18001</strain>
    </source>
</reference>
<dbReference type="Pfam" id="PF07314">
    <property type="entry name" value="Lit"/>
    <property type="match status" value="1"/>
</dbReference>
<gene>
    <name evidence="2" type="ORF">IV81_GL000983</name>
</gene>
<protein>
    <recommendedName>
        <fullName evidence="4">TIGR01906 family membrane protein</fullName>
    </recommendedName>
</protein>
<proteinExistence type="predicted"/>
<dbReference type="InterPro" id="IPR010178">
    <property type="entry name" value="Lit"/>
</dbReference>
<dbReference type="NCBIfam" id="TIGR01906">
    <property type="entry name" value="integ_TIGR01906"/>
    <property type="match status" value="1"/>
</dbReference>
<dbReference type="RefSeq" id="WP_057804280.1">
    <property type="nucleotide sequence ID" value="NZ_JQBX01000028.1"/>
</dbReference>
<keyword evidence="1" id="KW-1133">Transmembrane helix</keyword>
<evidence type="ECO:0008006" key="4">
    <source>
        <dbReference type="Google" id="ProtNLM"/>
    </source>
</evidence>
<evidence type="ECO:0000313" key="3">
    <source>
        <dbReference type="Proteomes" id="UP000051859"/>
    </source>
</evidence>
<dbReference type="Proteomes" id="UP000051859">
    <property type="component" value="Unassembled WGS sequence"/>
</dbReference>
<dbReference type="PATRIC" id="fig|331679.3.peg.995"/>
<keyword evidence="1" id="KW-0472">Membrane</keyword>
<feature type="transmembrane region" description="Helical" evidence="1">
    <location>
        <begin position="132"/>
        <end position="151"/>
    </location>
</feature>
<evidence type="ECO:0000256" key="1">
    <source>
        <dbReference type="SAM" id="Phobius"/>
    </source>
</evidence>
<feature type="transmembrane region" description="Helical" evidence="1">
    <location>
        <begin position="9"/>
        <end position="34"/>
    </location>
</feature>
<accession>A0A0R2KTK9</accession>
<dbReference type="EMBL" id="JQBX01000028">
    <property type="protein sequence ID" value="KRN92913.1"/>
    <property type="molecule type" value="Genomic_DNA"/>
</dbReference>
<organism evidence="2 3">
    <name type="scientific">Pediococcus stilesii</name>
    <dbReference type="NCBI Taxonomy" id="331679"/>
    <lineage>
        <taxon>Bacteria</taxon>
        <taxon>Bacillati</taxon>
        <taxon>Bacillota</taxon>
        <taxon>Bacilli</taxon>
        <taxon>Lactobacillales</taxon>
        <taxon>Lactobacillaceae</taxon>
        <taxon>Pediococcus</taxon>
    </lineage>
</organism>
<sequence>MAIKTWEKLLYPLVICITGLSWAIFITINSFFLFRMTINAQMTKLVGMTTAKIMKNYYQLIMYLEFPWVKDLKLSDFPFSIHGYEHMHEVKDLFLLNFGILVAFTILCIIMYSRVRKNNSWWILVMGLRNMLIIIPMIVFFLTLNFDYWFVMFHKLFFRNNYWIFDPVKDPIINVLPDSFFTICFISIFVLLEIYLIISFIIVKRKMNQEK</sequence>
<feature type="transmembrane region" description="Helical" evidence="1">
    <location>
        <begin position="93"/>
        <end position="112"/>
    </location>
</feature>
<dbReference type="STRING" id="331679.IV81_GL000983"/>
<keyword evidence="3" id="KW-1185">Reference proteome</keyword>
<comment type="caution">
    <text evidence="2">The sequence shown here is derived from an EMBL/GenBank/DDBJ whole genome shotgun (WGS) entry which is preliminary data.</text>
</comment>
<dbReference type="AlphaFoldDB" id="A0A0R2KTK9"/>
<evidence type="ECO:0000313" key="2">
    <source>
        <dbReference type="EMBL" id="KRN92913.1"/>
    </source>
</evidence>
<keyword evidence="1" id="KW-0812">Transmembrane</keyword>
<feature type="transmembrane region" description="Helical" evidence="1">
    <location>
        <begin position="180"/>
        <end position="203"/>
    </location>
</feature>